<reference evidence="7 8" key="1">
    <citation type="journal article" date="2011" name="J. Bacteriol.">
        <title>Genome sequence of Chthoniobacter flavus Ellin428, an aerobic heterotrophic soil bacterium.</title>
        <authorList>
            <person name="Kant R."/>
            <person name="van Passel M.W."/>
            <person name="Palva A."/>
            <person name="Lucas S."/>
            <person name="Lapidus A."/>
            <person name="Glavina Del Rio T."/>
            <person name="Dalin E."/>
            <person name="Tice H."/>
            <person name="Bruce D."/>
            <person name="Goodwin L."/>
            <person name="Pitluck S."/>
            <person name="Larimer F.W."/>
            <person name="Land M.L."/>
            <person name="Hauser L."/>
            <person name="Sangwan P."/>
            <person name="de Vos W.M."/>
            <person name="Janssen P.H."/>
            <person name="Smidt H."/>
        </authorList>
    </citation>
    <scope>NUCLEOTIDE SEQUENCE [LARGE SCALE GENOMIC DNA]</scope>
    <source>
        <strain evidence="7 8">Ellin428</strain>
    </source>
</reference>
<dbReference type="InParanoid" id="B4D0V8"/>
<feature type="transmembrane region" description="Helical" evidence="5">
    <location>
        <begin position="333"/>
        <end position="354"/>
    </location>
</feature>
<feature type="transmembrane region" description="Helical" evidence="5">
    <location>
        <begin position="91"/>
        <end position="110"/>
    </location>
</feature>
<feature type="transmembrane region" description="Helical" evidence="5">
    <location>
        <begin position="175"/>
        <end position="192"/>
    </location>
</feature>
<proteinExistence type="predicted"/>
<dbReference type="FunCoup" id="B4D0V8">
    <property type="interactions" value="218"/>
</dbReference>
<dbReference type="RefSeq" id="WP_006979884.1">
    <property type="nucleotide sequence ID" value="NZ_ABVL01000006.1"/>
</dbReference>
<dbReference type="GO" id="GO:0046943">
    <property type="term" value="F:carboxylic acid transmembrane transporter activity"/>
    <property type="evidence" value="ECO:0007669"/>
    <property type="project" value="TreeGrafter"/>
</dbReference>
<feature type="transmembrane region" description="Helical" evidence="5">
    <location>
        <begin position="233"/>
        <end position="258"/>
    </location>
</feature>
<comment type="subcellular location">
    <subcellularLocation>
        <location evidence="1">Membrane</location>
        <topology evidence="1">Multi-pass membrane protein</topology>
    </subcellularLocation>
</comment>
<dbReference type="PANTHER" id="PTHR23508:SF10">
    <property type="entry name" value="CARBOXYLIC ACID TRANSPORTER PROTEIN HOMOLOG"/>
    <property type="match status" value="1"/>
</dbReference>
<feature type="transmembrane region" description="Helical" evidence="5">
    <location>
        <begin position="150"/>
        <end position="169"/>
    </location>
</feature>
<dbReference type="GO" id="GO:0005886">
    <property type="term" value="C:plasma membrane"/>
    <property type="evidence" value="ECO:0007669"/>
    <property type="project" value="TreeGrafter"/>
</dbReference>
<evidence type="ECO:0000256" key="2">
    <source>
        <dbReference type="ARBA" id="ARBA00022692"/>
    </source>
</evidence>
<dbReference type="Proteomes" id="UP000005824">
    <property type="component" value="Unassembled WGS sequence"/>
</dbReference>
<feature type="transmembrane region" description="Helical" evidence="5">
    <location>
        <begin position="278"/>
        <end position="296"/>
    </location>
</feature>
<sequence length="425" mass="46772">MTPTKKWYQDVTLYQWMVVLIASVGWVFDAFEGQLFNIQRNQMLAEILHVAPDHPDVRRWGDIFLGAFLVGGSLGGIIFGWLGDRWGRKPTMVLTILFYSIFSGLTYFATSLWHVGILRFFVAMGVGGEWAVAAALVAEAVPQHARAHMSGLFHSTSIIGTWIAAWVGLAFAADWRMAFLVGIAPSLLVLWVRARVEEPERWHAAKVKAASGDTAQLGSFRDLLTNPRWARNALLGMMLAAVGLGTFWAVTVAGQDLAKDFLVRHGVGMAEATRRAKFAYGNVQAIGSGLGMLAFGPLAVRLGRRRTFVLYHVASLIFVPLTCFLPTSYGMLLALLPIYGFFTIGIHAGYAVYFPELFPNHLRSTGTGFCFNGGRLLASPMLYFSGWLKARMDLGPAISLMALLFLFGLVFIAFLPETKGQPLPE</sequence>
<feature type="transmembrane region" description="Helical" evidence="5">
    <location>
        <begin position="394"/>
        <end position="415"/>
    </location>
</feature>
<feature type="transmembrane region" description="Helical" evidence="5">
    <location>
        <begin position="308"/>
        <end position="327"/>
    </location>
</feature>
<feature type="transmembrane region" description="Helical" evidence="5">
    <location>
        <begin position="116"/>
        <end position="138"/>
    </location>
</feature>
<evidence type="ECO:0000256" key="1">
    <source>
        <dbReference type="ARBA" id="ARBA00004141"/>
    </source>
</evidence>
<name>B4D0V8_9BACT</name>
<feature type="transmembrane region" description="Helical" evidence="5">
    <location>
        <begin position="63"/>
        <end position="82"/>
    </location>
</feature>
<evidence type="ECO:0000256" key="3">
    <source>
        <dbReference type="ARBA" id="ARBA00022989"/>
    </source>
</evidence>
<dbReference type="PROSITE" id="PS50850">
    <property type="entry name" value="MFS"/>
    <property type="match status" value="1"/>
</dbReference>
<dbReference type="Gene3D" id="1.20.1250.20">
    <property type="entry name" value="MFS general substrate transporter like domains"/>
    <property type="match status" value="2"/>
</dbReference>
<evidence type="ECO:0000313" key="8">
    <source>
        <dbReference type="Proteomes" id="UP000005824"/>
    </source>
</evidence>
<dbReference type="SUPFAM" id="SSF103473">
    <property type="entry name" value="MFS general substrate transporter"/>
    <property type="match status" value="1"/>
</dbReference>
<keyword evidence="4 5" id="KW-0472">Membrane</keyword>
<keyword evidence="3 5" id="KW-1133">Transmembrane helix</keyword>
<dbReference type="Pfam" id="PF07690">
    <property type="entry name" value="MFS_1"/>
    <property type="match status" value="1"/>
</dbReference>
<accession>B4D0V8</accession>
<dbReference type="InterPro" id="IPR011701">
    <property type="entry name" value="MFS"/>
</dbReference>
<comment type="caution">
    <text evidence="7">The sequence shown here is derived from an EMBL/GenBank/DDBJ whole genome shotgun (WGS) entry which is preliminary data.</text>
</comment>
<feature type="domain" description="Major facilitator superfamily (MFS) profile" evidence="6">
    <location>
        <begin position="18"/>
        <end position="420"/>
    </location>
</feature>
<evidence type="ECO:0000313" key="7">
    <source>
        <dbReference type="EMBL" id="EDY19970.1"/>
    </source>
</evidence>
<protein>
    <submittedName>
        <fullName evidence="7">Major facilitator superfamily MFS_1</fullName>
    </submittedName>
</protein>
<evidence type="ECO:0000256" key="4">
    <source>
        <dbReference type="ARBA" id="ARBA00023136"/>
    </source>
</evidence>
<dbReference type="InterPro" id="IPR036259">
    <property type="entry name" value="MFS_trans_sf"/>
</dbReference>
<dbReference type="STRING" id="497964.CfE428DRAFT_2559"/>
<evidence type="ECO:0000256" key="5">
    <source>
        <dbReference type="SAM" id="Phobius"/>
    </source>
</evidence>
<organism evidence="7 8">
    <name type="scientific">Chthoniobacter flavus Ellin428</name>
    <dbReference type="NCBI Taxonomy" id="497964"/>
    <lineage>
        <taxon>Bacteria</taxon>
        <taxon>Pseudomonadati</taxon>
        <taxon>Verrucomicrobiota</taxon>
        <taxon>Spartobacteria</taxon>
        <taxon>Chthoniobacterales</taxon>
        <taxon>Chthoniobacteraceae</taxon>
        <taxon>Chthoniobacter</taxon>
    </lineage>
</organism>
<gene>
    <name evidence="7" type="ORF">CfE428DRAFT_2559</name>
</gene>
<dbReference type="eggNOG" id="COG2814">
    <property type="taxonomic scope" value="Bacteria"/>
</dbReference>
<evidence type="ECO:0000259" key="6">
    <source>
        <dbReference type="PROSITE" id="PS50850"/>
    </source>
</evidence>
<keyword evidence="2 5" id="KW-0812">Transmembrane</keyword>
<dbReference type="AlphaFoldDB" id="B4D0V8"/>
<dbReference type="PANTHER" id="PTHR23508">
    <property type="entry name" value="CARBOXYLIC ACID TRANSPORTER PROTEIN HOMOLOG"/>
    <property type="match status" value="1"/>
</dbReference>
<feature type="transmembrane region" description="Helical" evidence="5">
    <location>
        <begin position="12"/>
        <end position="28"/>
    </location>
</feature>
<dbReference type="EMBL" id="ABVL01000006">
    <property type="protein sequence ID" value="EDY19970.1"/>
    <property type="molecule type" value="Genomic_DNA"/>
</dbReference>
<keyword evidence="8" id="KW-1185">Reference proteome</keyword>
<dbReference type="InterPro" id="IPR020846">
    <property type="entry name" value="MFS_dom"/>
</dbReference>